<dbReference type="Gene3D" id="3.30.160.800">
    <property type="match status" value="1"/>
</dbReference>
<accession>A0A7Y2E8P4</accession>
<dbReference type="AlphaFoldDB" id="A0A7Y2E8P4"/>
<dbReference type="InterPro" id="IPR011604">
    <property type="entry name" value="PDDEXK-like_dom_sf"/>
</dbReference>
<feature type="domain" description="PD-(D/E)XK endonuclease-like" evidence="1">
    <location>
        <begin position="115"/>
        <end position="263"/>
    </location>
</feature>
<dbReference type="Pfam" id="PF12705">
    <property type="entry name" value="PDDEXK_1"/>
    <property type="match status" value="1"/>
</dbReference>
<dbReference type="Proteomes" id="UP000547674">
    <property type="component" value="Unassembled WGS sequence"/>
</dbReference>
<comment type="caution">
    <text evidence="2">The sequence shown here is derived from an EMBL/GenBank/DDBJ whole genome shotgun (WGS) entry which is preliminary data.</text>
</comment>
<name>A0A7Y2E8P4_UNCEI</name>
<dbReference type="InterPro" id="IPR011335">
    <property type="entry name" value="Restrct_endonuc-II-like"/>
</dbReference>
<reference evidence="2 3" key="1">
    <citation type="submission" date="2020-03" db="EMBL/GenBank/DDBJ databases">
        <title>Metabolic flexibility allows generalist bacteria to become dominant in a frequently disturbed ecosystem.</title>
        <authorList>
            <person name="Chen Y.-J."/>
            <person name="Leung P.M."/>
            <person name="Bay S.K."/>
            <person name="Hugenholtz P."/>
            <person name="Kessler A.J."/>
            <person name="Shelley G."/>
            <person name="Waite D.W."/>
            <person name="Cook P.L."/>
            <person name="Greening C."/>
        </authorList>
    </citation>
    <scope>NUCLEOTIDE SEQUENCE [LARGE SCALE GENOMIC DNA]</scope>
    <source>
        <strain evidence="2">SS_bin_28</strain>
    </source>
</reference>
<dbReference type="InterPro" id="IPR038726">
    <property type="entry name" value="PDDEXK_AddAB-type"/>
</dbReference>
<dbReference type="SUPFAM" id="SSF52980">
    <property type="entry name" value="Restriction endonuclease-like"/>
    <property type="match status" value="1"/>
</dbReference>
<evidence type="ECO:0000259" key="1">
    <source>
        <dbReference type="Pfam" id="PF12705"/>
    </source>
</evidence>
<protein>
    <recommendedName>
        <fullName evidence="1">PD-(D/E)XK endonuclease-like domain-containing protein</fullName>
    </recommendedName>
</protein>
<sequence>MAEGKRLMYVATTRAKDHLVVLLNQKPEKIPFLAAAQPEWDLAEGGDVEPGTNLERHGVQQRWINYDPATRVTTESLSNFDVSPVYRYREAKKQVSQIPRLTFRTPSEHEQEQVERTGSKTRPELAKRAGVLVHATLESWDYASPEDLRKQSLRLLDQVRISAILRDELKSEVDRILSGFLESDLLSHLSRQNILGREVPLIMQGTTPEETVHGYIDLVYEDKEGYVVADFKTDDTNNPKETAEAYRSQLTDYAHALKKALKLPALPRREVLFLRTGERIRLSG</sequence>
<proteinExistence type="predicted"/>
<organism evidence="2 3">
    <name type="scientific">Eiseniibacteriota bacterium</name>
    <dbReference type="NCBI Taxonomy" id="2212470"/>
    <lineage>
        <taxon>Bacteria</taxon>
        <taxon>Candidatus Eiseniibacteriota</taxon>
    </lineage>
</organism>
<evidence type="ECO:0000313" key="2">
    <source>
        <dbReference type="EMBL" id="NNF07246.1"/>
    </source>
</evidence>
<dbReference type="Gene3D" id="3.90.320.10">
    <property type="match status" value="1"/>
</dbReference>
<evidence type="ECO:0000313" key="3">
    <source>
        <dbReference type="Proteomes" id="UP000547674"/>
    </source>
</evidence>
<dbReference type="EMBL" id="JABDJR010000436">
    <property type="protein sequence ID" value="NNF07246.1"/>
    <property type="molecule type" value="Genomic_DNA"/>
</dbReference>
<gene>
    <name evidence="2" type="ORF">HKN21_10840</name>
</gene>